<dbReference type="RefSeq" id="XP_067816679.1">
    <property type="nucleotide sequence ID" value="XM_067958819.1"/>
</dbReference>
<evidence type="ECO:0000313" key="2">
    <source>
        <dbReference type="EMBL" id="TDH67180.1"/>
    </source>
</evidence>
<feature type="compositionally biased region" description="Polar residues" evidence="1">
    <location>
        <begin position="31"/>
        <end position="40"/>
    </location>
</feature>
<dbReference type="GeneID" id="94344490"/>
<accession>A0A976FI11</accession>
<gene>
    <name evidence="2" type="ORF">CCR75_000713</name>
</gene>
<dbReference type="Proteomes" id="UP000294530">
    <property type="component" value="Unassembled WGS sequence"/>
</dbReference>
<feature type="compositionally biased region" description="Low complexity" evidence="1">
    <location>
        <begin position="1"/>
        <end position="16"/>
    </location>
</feature>
<evidence type="ECO:0000313" key="3">
    <source>
        <dbReference type="Proteomes" id="UP000294530"/>
    </source>
</evidence>
<protein>
    <submittedName>
        <fullName evidence="2">Uncharacterized protein</fullName>
    </submittedName>
</protein>
<dbReference type="AlphaFoldDB" id="A0A976FI11"/>
<reference evidence="2 3" key="1">
    <citation type="journal article" date="2021" name="Genome Biol.">
        <title>AFLAP: assembly-free linkage analysis pipeline using k-mers from genome sequencing data.</title>
        <authorList>
            <person name="Fletcher K."/>
            <person name="Zhang L."/>
            <person name="Gil J."/>
            <person name="Han R."/>
            <person name="Cavanaugh K."/>
            <person name="Michelmore R."/>
        </authorList>
    </citation>
    <scope>NUCLEOTIDE SEQUENCE [LARGE SCALE GENOMIC DNA]</scope>
    <source>
        <strain evidence="2 3">SF5</strain>
    </source>
</reference>
<dbReference type="EMBL" id="SHOA02000013">
    <property type="protein sequence ID" value="TDH67180.1"/>
    <property type="molecule type" value="Genomic_DNA"/>
</dbReference>
<feature type="region of interest" description="Disordered" evidence="1">
    <location>
        <begin position="1"/>
        <end position="49"/>
    </location>
</feature>
<name>A0A976FI11_BRELC</name>
<evidence type="ECO:0000256" key="1">
    <source>
        <dbReference type="SAM" id="MobiDB-lite"/>
    </source>
</evidence>
<sequence length="71" mass="7102">MTAGSDSNDSSSNGSDSDIDSCGDKSDGDANQFSLATGGSNAKDDTVDPSLRMVANVEWQAGSSLNGTPSV</sequence>
<organism evidence="2 3">
    <name type="scientific">Bremia lactucae</name>
    <name type="common">Lettuce downy mildew</name>
    <dbReference type="NCBI Taxonomy" id="4779"/>
    <lineage>
        <taxon>Eukaryota</taxon>
        <taxon>Sar</taxon>
        <taxon>Stramenopiles</taxon>
        <taxon>Oomycota</taxon>
        <taxon>Peronosporomycetes</taxon>
        <taxon>Peronosporales</taxon>
        <taxon>Peronosporaceae</taxon>
        <taxon>Bremia</taxon>
    </lineage>
</organism>
<proteinExistence type="predicted"/>
<keyword evidence="3" id="KW-1185">Reference proteome</keyword>
<comment type="caution">
    <text evidence="2">The sequence shown here is derived from an EMBL/GenBank/DDBJ whole genome shotgun (WGS) entry which is preliminary data.</text>
</comment>
<dbReference type="KEGG" id="blac:94344490"/>